<reference evidence="1" key="1">
    <citation type="submission" date="2022-07" db="EMBL/GenBank/DDBJ databases">
        <title>Phylogenomic reconstructions and comparative analyses of Kickxellomycotina fungi.</title>
        <authorList>
            <person name="Reynolds N.K."/>
            <person name="Stajich J.E."/>
            <person name="Barry K."/>
            <person name="Grigoriev I.V."/>
            <person name="Crous P."/>
            <person name="Smith M.E."/>
        </authorList>
    </citation>
    <scope>NUCLEOTIDE SEQUENCE</scope>
    <source>
        <strain evidence="1">BCRC 34780</strain>
    </source>
</reference>
<proteinExistence type="predicted"/>
<name>A0ACC1L7H1_9FUNG</name>
<keyword evidence="2" id="KW-1185">Reference proteome</keyword>
<comment type="caution">
    <text evidence="1">The sequence shown here is derived from an EMBL/GenBank/DDBJ whole genome shotgun (WGS) entry which is preliminary data.</text>
</comment>
<protein>
    <submittedName>
        <fullName evidence="1">Uncharacterized protein</fullName>
    </submittedName>
</protein>
<evidence type="ECO:0000313" key="1">
    <source>
        <dbReference type="EMBL" id="KAJ2802591.1"/>
    </source>
</evidence>
<organism evidence="1 2">
    <name type="scientific">Coemansia helicoidea</name>
    <dbReference type="NCBI Taxonomy" id="1286919"/>
    <lineage>
        <taxon>Eukaryota</taxon>
        <taxon>Fungi</taxon>
        <taxon>Fungi incertae sedis</taxon>
        <taxon>Zoopagomycota</taxon>
        <taxon>Kickxellomycotina</taxon>
        <taxon>Kickxellomycetes</taxon>
        <taxon>Kickxellales</taxon>
        <taxon>Kickxellaceae</taxon>
        <taxon>Coemansia</taxon>
    </lineage>
</organism>
<evidence type="ECO:0000313" key="2">
    <source>
        <dbReference type="Proteomes" id="UP001140087"/>
    </source>
</evidence>
<gene>
    <name evidence="1" type="ORF">H4R21_002359</name>
</gene>
<accession>A0ACC1L7H1</accession>
<dbReference type="Proteomes" id="UP001140087">
    <property type="component" value="Unassembled WGS sequence"/>
</dbReference>
<dbReference type="EMBL" id="JANBUN010000595">
    <property type="protein sequence ID" value="KAJ2802591.1"/>
    <property type="molecule type" value="Genomic_DNA"/>
</dbReference>
<sequence>MHLALIAVAALCLAAVGATAPLEAGDKHVQSGCQTCSITNEDIADQTKLLKAINYDLDVHGLMQVIVEIQGVLGKSATLDMIKGYIIGKTDTKDYNETAPGIHDLLTNVGDCIADAVEKKNYCTTPEADHR</sequence>